<proteinExistence type="predicted"/>
<dbReference type="Proteomes" id="UP000308886">
    <property type="component" value="Unassembled WGS sequence"/>
</dbReference>
<keyword evidence="2" id="KW-1185">Reference proteome</keyword>
<reference evidence="1" key="1">
    <citation type="submission" date="2019-04" db="EMBL/GenBank/DDBJ databases">
        <title>Microbes associate with the intestines of laboratory mice.</title>
        <authorList>
            <person name="Navarre W."/>
            <person name="Wong E."/>
            <person name="Huang K."/>
            <person name="Tropini C."/>
            <person name="Ng K."/>
            <person name="Yu B."/>
        </authorList>
    </citation>
    <scope>NUCLEOTIDE SEQUENCE</scope>
    <source>
        <strain evidence="1">NM73_A23</strain>
    </source>
</reference>
<dbReference type="EMBL" id="SRZC01000037">
    <property type="protein sequence ID" value="TGX79779.1"/>
    <property type="molecule type" value="Genomic_DNA"/>
</dbReference>
<evidence type="ECO:0000313" key="2">
    <source>
        <dbReference type="Proteomes" id="UP000308886"/>
    </source>
</evidence>
<comment type="caution">
    <text evidence="1">The sequence shown here is derived from an EMBL/GenBank/DDBJ whole genome shotgun (WGS) entry which is preliminary data.</text>
</comment>
<accession>A0AC61QLK9</accession>
<evidence type="ECO:0000313" key="1">
    <source>
        <dbReference type="EMBL" id="TGX79779.1"/>
    </source>
</evidence>
<protein>
    <submittedName>
        <fullName evidence="1">Uncharacterized protein</fullName>
    </submittedName>
</protein>
<name>A0AC61QLK9_9BACT</name>
<gene>
    <name evidence="1" type="ORF">E5358_14515</name>
</gene>
<sequence>MGKVKNLIALAITSLTLYACSTTHQDNGWYPVDNSDNIEGEAIATTNDFERVSLDTVTDPDIAFIQGILKQDRISDWTDATEQRIGKRIGFVYKDSVIMAPTVNCRIERGSFSINSSDKQLILEIYNSLDCDKIEPPYVMPQKSYATAEGMTMRIVSPDPVKIPVDSLVVEFTNNSNADLTTGEWYRIDTKSDEGNWIQAPYSKQYLDLLAKGTEVCFNGIGYSLKPDGSFRMTVKSWLYDLSDKSAAYRLVKTFSYPPYPIQKSDTAYVEFQIR</sequence>
<organism evidence="1 2">
    <name type="scientific">Palleniella muris</name>
    <dbReference type="NCBI Taxonomy" id="3038145"/>
    <lineage>
        <taxon>Bacteria</taxon>
        <taxon>Pseudomonadati</taxon>
        <taxon>Bacteroidota</taxon>
        <taxon>Bacteroidia</taxon>
        <taxon>Bacteroidales</taxon>
        <taxon>Prevotellaceae</taxon>
        <taxon>Palleniella</taxon>
    </lineage>
</organism>